<evidence type="ECO:0000256" key="2">
    <source>
        <dbReference type="SAM" id="Phobius"/>
    </source>
</evidence>
<feature type="transmembrane region" description="Helical" evidence="2">
    <location>
        <begin position="38"/>
        <end position="58"/>
    </location>
</feature>
<evidence type="ECO:0000313" key="3">
    <source>
        <dbReference type="EMBL" id="KGN49063.1"/>
    </source>
</evidence>
<feature type="region of interest" description="Disordered" evidence="1">
    <location>
        <begin position="96"/>
        <end position="142"/>
    </location>
</feature>
<feature type="compositionally biased region" description="Polar residues" evidence="1">
    <location>
        <begin position="128"/>
        <end position="138"/>
    </location>
</feature>
<evidence type="ECO:0000256" key="1">
    <source>
        <dbReference type="SAM" id="MobiDB-lite"/>
    </source>
</evidence>
<reference evidence="3 4" key="1">
    <citation type="journal article" date="2009" name="Nat. Genet.">
        <title>The genome of the cucumber, Cucumis sativus L.</title>
        <authorList>
            <person name="Huang S."/>
            <person name="Li R."/>
            <person name="Zhang Z."/>
            <person name="Li L."/>
            <person name="Gu X."/>
            <person name="Fan W."/>
            <person name="Lucas W.J."/>
            <person name="Wang X."/>
            <person name="Xie B."/>
            <person name="Ni P."/>
            <person name="Ren Y."/>
            <person name="Zhu H."/>
            <person name="Li J."/>
            <person name="Lin K."/>
            <person name="Jin W."/>
            <person name="Fei Z."/>
            <person name="Li G."/>
            <person name="Staub J."/>
            <person name="Kilian A."/>
            <person name="van der Vossen E.A."/>
            <person name="Wu Y."/>
            <person name="Guo J."/>
            <person name="He J."/>
            <person name="Jia Z."/>
            <person name="Ren Y."/>
            <person name="Tian G."/>
            <person name="Lu Y."/>
            <person name="Ruan J."/>
            <person name="Qian W."/>
            <person name="Wang M."/>
            <person name="Huang Q."/>
            <person name="Li B."/>
            <person name="Xuan Z."/>
            <person name="Cao J."/>
            <person name="Asan"/>
            <person name="Wu Z."/>
            <person name="Zhang J."/>
            <person name="Cai Q."/>
            <person name="Bai Y."/>
            <person name="Zhao B."/>
            <person name="Han Y."/>
            <person name="Li Y."/>
            <person name="Li X."/>
            <person name="Wang S."/>
            <person name="Shi Q."/>
            <person name="Liu S."/>
            <person name="Cho W.K."/>
            <person name="Kim J.Y."/>
            <person name="Xu Y."/>
            <person name="Heller-Uszynska K."/>
            <person name="Miao H."/>
            <person name="Cheng Z."/>
            <person name="Zhang S."/>
            <person name="Wu J."/>
            <person name="Yang Y."/>
            <person name="Kang H."/>
            <person name="Li M."/>
            <person name="Liang H."/>
            <person name="Ren X."/>
            <person name="Shi Z."/>
            <person name="Wen M."/>
            <person name="Jian M."/>
            <person name="Yang H."/>
            <person name="Zhang G."/>
            <person name="Yang Z."/>
            <person name="Chen R."/>
            <person name="Liu S."/>
            <person name="Li J."/>
            <person name="Ma L."/>
            <person name="Liu H."/>
            <person name="Zhou Y."/>
            <person name="Zhao J."/>
            <person name="Fang X."/>
            <person name="Li G."/>
            <person name="Fang L."/>
            <person name="Li Y."/>
            <person name="Liu D."/>
            <person name="Zheng H."/>
            <person name="Zhang Y."/>
            <person name="Qin N."/>
            <person name="Li Z."/>
            <person name="Yang G."/>
            <person name="Yang S."/>
            <person name="Bolund L."/>
            <person name="Kristiansen K."/>
            <person name="Zheng H."/>
            <person name="Li S."/>
            <person name="Zhang X."/>
            <person name="Yang H."/>
            <person name="Wang J."/>
            <person name="Sun R."/>
            <person name="Zhang B."/>
            <person name="Jiang S."/>
            <person name="Wang J."/>
            <person name="Du Y."/>
            <person name="Li S."/>
        </authorList>
    </citation>
    <scope>NUCLEOTIDE SEQUENCE [LARGE SCALE GENOMIC DNA]</scope>
    <source>
        <strain evidence="4">cv. 9930</strain>
    </source>
</reference>
<sequence>MLQPRTTWFLVSTPLFELTSSGITILALLVFGNDHGDSLIFSCILVNNAMIIGFEGILPRQSRYNYRNQHETQNPPKITASIRRLTLSNNPLQTCEEPTADSLKSAADELPKAAVKPPQITPEEHVRQTTSDAVNPSCTPEKLARSRRLADVNTPTSSTLPVGWLRLQKNTL</sequence>
<feature type="transmembrane region" description="Helical" evidence="2">
    <location>
        <begin position="7"/>
        <end position="32"/>
    </location>
</feature>
<keyword evidence="2" id="KW-0812">Transmembrane</keyword>
<reference evidence="3 4" key="3">
    <citation type="journal article" date="2010" name="BMC Genomics">
        <title>Transcriptome sequencing and comparative analysis of cucumber flowers with different sex types.</title>
        <authorList>
            <person name="Guo S."/>
            <person name="Zheng Y."/>
            <person name="Joung J.G."/>
            <person name="Liu S."/>
            <person name="Zhang Z."/>
            <person name="Crasta O.R."/>
            <person name="Sobral B.W."/>
            <person name="Xu Y."/>
            <person name="Huang S."/>
            <person name="Fei Z."/>
        </authorList>
    </citation>
    <scope>NUCLEOTIDE SEQUENCE [LARGE SCALE GENOMIC DNA]</scope>
    <source>
        <strain evidence="4">cv. 9930</strain>
    </source>
</reference>
<dbReference type="AlphaFoldDB" id="A0A0A0KHQ9"/>
<reference evidence="3 4" key="2">
    <citation type="journal article" date="2009" name="PLoS ONE">
        <title>An integrated genetic and cytogenetic map of the cucumber genome.</title>
        <authorList>
            <person name="Ren Y."/>
            <person name="Zhang Z."/>
            <person name="Liu J."/>
            <person name="Staub J.E."/>
            <person name="Han Y."/>
            <person name="Cheng Z."/>
            <person name="Li X."/>
            <person name="Lu J."/>
            <person name="Miao H."/>
            <person name="Kang H."/>
            <person name="Xie B."/>
            <person name="Gu X."/>
            <person name="Wang X."/>
            <person name="Du Y."/>
            <person name="Jin W."/>
            <person name="Huang S."/>
        </authorList>
    </citation>
    <scope>NUCLEOTIDE SEQUENCE [LARGE SCALE GENOMIC DNA]</scope>
    <source>
        <strain evidence="4">cv. 9930</strain>
    </source>
</reference>
<dbReference type="Proteomes" id="UP000029981">
    <property type="component" value="Chromosome 6"/>
</dbReference>
<proteinExistence type="predicted"/>
<dbReference type="EMBL" id="CM002927">
    <property type="protein sequence ID" value="KGN49063.1"/>
    <property type="molecule type" value="Genomic_DNA"/>
</dbReference>
<organism evidence="3 4">
    <name type="scientific">Cucumis sativus</name>
    <name type="common">Cucumber</name>
    <dbReference type="NCBI Taxonomy" id="3659"/>
    <lineage>
        <taxon>Eukaryota</taxon>
        <taxon>Viridiplantae</taxon>
        <taxon>Streptophyta</taxon>
        <taxon>Embryophyta</taxon>
        <taxon>Tracheophyta</taxon>
        <taxon>Spermatophyta</taxon>
        <taxon>Magnoliopsida</taxon>
        <taxon>eudicotyledons</taxon>
        <taxon>Gunneridae</taxon>
        <taxon>Pentapetalae</taxon>
        <taxon>rosids</taxon>
        <taxon>fabids</taxon>
        <taxon>Cucurbitales</taxon>
        <taxon>Cucurbitaceae</taxon>
        <taxon>Benincaseae</taxon>
        <taxon>Cucumis</taxon>
    </lineage>
</organism>
<keyword evidence="2" id="KW-1133">Transmembrane helix</keyword>
<gene>
    <name evidence="3" type="ORF">Csa_6G511790</name>
</gene>
<keyword evidence="2" id="KW-0472">Membrane</keyword>
<evidence type="ECO:0000313" key="4">
    <source>
        <dbReference type="Proteomes" id="UP000029981"/>
    </source>
</evidence>
<name>A0A0A0KHQ9_CUCSA</name>
<protein>
    <submittedName>
        <fullName evidence="3">Uncharacterized protein</fullName>
    </submittedName>
</protein>
<keyword evidence="4" id="KW-1185">Reference proteome</keyword>
<dbReference type="Gramene" id="KGN49063">
    <property type="protein sequence ID" value="KGN49063"/>
    <property type="gene ID" value="Csa_6G511790"/>
</dbReference>
<accession>A0A0A0KHQ9</accession>
<reference evidence="3 4" key="4">
    <citation type="journal article" date="2011" name="BMC Genomics">
        <title>RNA-Seq improves annotation of protein-coding genes in the cucumber genome.</title>
        <authorList>
            <person name="Li Z."/>
            <person name="Zhang Z."/>
            <person name="Yan P."/>
            <person name="Huang S."/>
            <person name="Fei Z."/>
            <person name="Lin K."/>
        </authorList>
    </citation>
    <scope>NUCLEOTIDE SEQUENCE [LARGE SCALE GENOMIC DNA]</scope>
    <source>
        <strain evidence="4">cv. 9930</strain>
    </source>
</reference>